<evidence type="ECO:0000256" key="2">
    <source>
        <dbReference type="ARBA" id="ARBA00004154"/>
    </source>
</evidence>
<protein>
    <recommendedName>
        <fullName evidence="4">squalene monooxygenase</fullName>
        <ecNumber evidence="4">1.14.14.17</ecNumber>
    </recommendedName>
</protein>
<comment type="subcellular location">
    <subcellularLocation>
        <location evidence="2">Microsome membrane</location>
        <topology evidence="2">Multi-pass membrane protein</topology>
    </subcellularLocation>
</comment>
<feature type="transmembrane region" description="Helical" evidence="15">
    <location>
        <begin position="964"/>
        <end position="981"/>
    </location>
</feature>
<evidence type="ECO:0000256" key="3">
    <source>
        <dbReference type="ARBA" id="ARBA00008802"/>
    </source>
</evidence>
<dbReference type="PROSITE" id="PS50920">
    <property type="entry name" value="SOLCAR"/>
    <property type="match status" value="2"/>
</dbReference>
<feature type="repeat" description="Solcar" evidence="13">
    <location>
        <begin position="13"/>
        <end position="101"/>
    </location>
</feature>
<keyword evidence="9" id="KW-0256">Endoplasmic reticulum</keyword>
<evidence type="ECO:0000256" key="7">
    <source>
        <dbReference type="ARBA" id="ARBA00022792"/>
    </source>
</evidence>
<evidence type="ECO:0000256" key="4">
    <source>
        <dbReference type="ARBA" id="ARBA00012312"/>
    </source>
</evidence>
<dbReference type="Gene3D" id="1.50.40.10">
    <property type="entry name" value="Mitochondrial carrier domain"/>
    <property type="match status" value="2"/>
</dbReference>
<sequence length="1025" mass="112959">MRSEVGGVEQARPPVLHSMLAGGIGGTCGDMLMHSLDTVKTRQQGDPHIPPRYSSLTSSYFQILRQEGAWRGLYGGWLPALLGSFPGTIVFFGVYESSKRMMLDHGVQPHLSYLASGFLGDLTASIVYVPSEVLKTRLQLQGRYRNPYFTSGYNYKGLGDAVRTMARTEGIISLFHGYKATILRDLPFSALQFMFYETGQTWARARKGQRDIGWQMELLTGGIAGGLAGTITCPLDVVKTRLQTQLSSKTPAYNLSREALHAAFAVDDGLAIRNIIEDAHGRGQDISQAIEQVTVRHLDELGRQTEKKYLVQAMNAAVARLDQGEIKLSSKILDRMARICQRAGHCHEALRFAARAAQLQGDSCYDVYSFETVVLAYTETLDAEGIRQVTAAALSRNYKVDVLCLRALRLARTKVRRTHRHRTAPKHLVYEILEILDGTIEEVVAAREQFFQVQGYIQRETLSLMRQAALDSGRLVKDPLEKLGDPNRAAQERLQRPDYGGADLDRLMGNGSGIEEEPEGHGLSAENPVENAGNGDIRLPMTGHSNSAVALYAARRTKHHEADVVVVGAGVFGCAMAHAMANQGRSVILLERWMHEPDRIVGELMQPGGMHALRKLGLEDCTEGIDAIPCYGYHVIYHGNDVVIPYPSVDIFGHVQPMVKSGTSAKNYIYGTTDGATAVTEKKVEKIWGSEGRAFHHGRFIRKLREACGRHPNISIFETEVTATIKSEDGGSQVLGVETKTTDKETRTASKDCFFAPLTVIADGYASKFRKDLLGRAPVVKSRFYALELIDCPFQPYGFGHVVIGDAFPVLLYQIGTHETRALIDVPEKLPAASPAQGGVRNYILNAETPGVLVLGDAWNMRHPLTGGGMTVALNDVVLAAELLAPERVPSLADYTAVRTAMRDFCWRRKRLTSIINVLAMALYSLFAAQDRQLRALQKGCFAYFRAGFTDEPMGLMGGLIHRPFVLAYHFFRVAFVAMYVNALEVMSGDPVLAVLKAPLALGDAVLILWKACVVFLPVFWAELQ</sequence>
<feature type="region of interest" description="Disordered" evidence="14">
    <location>
        <begin position="480"/>
        <end position="526"/>
    </location>
</feature>
<dbReference type="PANTHER" id="PTHR10835:SF0">
    <property type="entry name" value="SQUALENE MONOOXYGENASE"/>
    <property type="match status" value="1"/>
</dbReference>
<keyword evidence="6 13" id="KW-0812">Transmembrane</keyword>
<keyword evidence="18" id="KW-1185">Reference proteome</keyword>
<dbReference type="GO" id="GO:0050660">
    <property type="term" value="F:flavin adenine dinucleotide binding"/>
    <property type="evidence" value="ECO:0007669"/>
    <property type="project" value="InterPro"/>
</dbReference>
<feature type="domain" description="Squalene epoxidase" evidence="16">
    <location>
        <begin position="848"/>
        <end position="985"/>
    </location>
</feature>
<dbReference type="Gene3D" id="3.50.50.60">
    <property type="entry name" value="FAD/NAD(P)-binding domain"/>
    <property type="match status" value="2"/>
</dbReference>
<dbReference type="InterPro" id="IPR023395">
    <property type="entry name" value="MCP_dom_sf"/>
</dbReference>
<evidence type="ECO:0000256" key="9">
    <source>
        <dbReference type="ARBA" id="ARBA00022848"/>
    </source>
</evidence>
<dbReference type="GO" id="GO:0006696">
    <property type="term" value="P:ergosterol biosynthetic process"/>
    <property type="evidence" value="ECO:0007669"/>
    <property type="project" value="TreeGrafter"/>
</dbReference>
<feature type="transmembrane region" description="Helical" evidence="15">
    <location>
        <begin position="912"/>
        <end position="929"/>
    </location>
</feature>
<evidence type="ECO:0000256" key="5">
    <source>
        <dbReference type="ARBA" id="ARBA00022630"/>
    </source>
</evidence>
<feature type="transmembrane region" description="Helical" evidence="15">
    <location>
        <begin position="74"/>
        <end position="95"/>
    </location>
</feature>
<gene>
    <name evidence="17" type="ORF">P8C59_001469</name>
</gene>
<dbReference type="GO" id="GO:0016020">
    <property type="term" value="C:membrane"/>
    <property type="evidence" value="ECO:0007669"/>
    <property type="project" value="UniProtKB-UniRule"/>
</dbReference>
<dbReference type="InterPro" id="IPR036188">
    <property type="entry name" value="FAD/NAD-bd_sf"/>
</dbReference>
<feature type="transmembrane region" description="Helical" evidence="15">
    <location>
        <begin position="1001"/>
        <end position="1022"/>
    </location>
</feature>
<name>A0AAD9HY84_9PEZI</name>
<evidence type="ECO:0000256" key="13">
    <source>
        <dbReference type="PROSITE-ProRule" id="PRU00282"/>
    </source>
</evidence>
<dbReference type="PRINTS" id="PR00420">
    <property type="entry name" value="RNGMNOXGNASE"/>
</dbReference>
<dbReference type="PANTHER" id="PTHR10835">
    <property type="entry name" value="SQUALENE MONOOXYGENASE"/>
    <property type="match status" value="1"/>
</dbReference>
<evidence type="ECO:0000256" key="11">
    <source>
        <dbReference type="ARBA" id="ARBA00023002"/>
    </source>
</evidence>
<keyword evidence="5" id="KW-0285">Flavoprotein</keyword>
<feature type="compositionally biased region" description="Basic and acidic residues" evidence="14">
    <location>
        <begin position="480"/>
        <end position="496"/>
    </location>
</feature>
<comment type="caution">
    <text evidence="17">The sequence shown here is derived from an EMBL/GenBank/DDBJ whole genome shotgun (WGS) entry which is preliminary data.</text>
</comment>
<proteinExistence type="inferred from homology"/>
<keyword evidence="11" id="KW-0560">Oxidoreductase</keyword>
<dbReference type="SUPFAM" id="SSF103506">
    <property type="entry name" value="Mitochondrial carrier"/>
    <property type="match status" value="1"/>
</dbReference>
<evidence type="ECO:0000313" key="18">
    <source>
        <dbReference type="Proteomes" id="UP001217918"/>
    </source>
</evidence>
<evidence type="ECO:0000256" key="14">
    <source>
        <dbReference type="SAM" id="MobiDB-lite"/>
    </source>
</evidence>
<dbReference type="Pfam" id="PF08491">
    <property type="entry name" value="SE"/>
    <property type="match status" value="2"/>
</dbReference>
<feature type="repeat" description="Solcar" evidence="13">
    <location>
        <begin position="108"/>
        <end position="202"/>
    </location>
</feature>
<dbReference type="Pfam" id="PF00153">
    <property type="entry name" value="Mito_carr"/>
    <property type="match status" value="3"/>
</dbReference>
<dbReference type="GO" id="GO:0004506">
    <property type="term" value="F:squalene monooxygenase activity"/>
    <property type="evidence" value="ECO:0007669"/>
    <property type="project" value="UniProtKB-EC"/>
</dbReference>
<keyword evidence="12 13" id="KW-0472">Membrane</keyword>
<feature type="domain" description="Squalene epoxidase" evidence="16">
    <location>
        <begin position="755"/>
        <end position="847"/>
    </location>
</feature>
<dbReference type="SUPFAM" id="SSF51905">
    <property type="entry name" value="FAD/NAD(P)-binding domain"/>
    <property type="match status" value="1"/>
</dbReference>
<evidence type="ECO:0000256" key="12">
    <source>
        <dbReference type="ARBA" id="ARBA00023136"/>
    </source>
</evidence>
<dbReference type="InterPro" id="IPR013698">
    <property type="entry name" value="Squalene_epoxidase"/>
</dbReference>
<keyword evidence="7" id="KW-0999">Mitochondrion inner membrane</keyword>
<dbReference type="EC" id="1.14.14.17" evidence="4"/>
<keyword evidence="9" id="KW-0492">Microsome</keyword>
<evidence type="ECO:0000313" key="17">
    <source>
        <dbReference type="EMBL" id="KAK2067759.1"/>
    </source>
</evidence>
<evidence type="ECO:0000256" key="6">
    <source>
        <dbReference type="ARBA" id="ARBA00022692"/>
    </source>
</evidence>
<dbReference type="AlphaFoldDB" id="A0AAD9HY84"/>
<organism evidence="17 18">
    <name type="scientific">Phyllachora maydis</name>
    <dbReference type="NCBI Taxonomy" id="1825666"/>
    <lineage>
        <taxon>Eukaryota</taxon>
        <taxon>Fungi</taxon>
        <taxon>Dikarya</taxon>
        <taxon>Ascomycota</taxon>
        <taxon>Pezizomycotina</taxon>
        <taxon>Sordariomycetes</taxon>
        <taxon>Sordariomycetidae</taxon>
        <taxon>Phyllachorales</taxon>
        <taxon>Phyllachoraceae</taxon>
        <taxon>Phyllachora</taxon>
    </lineage>
</organism>
<evidence type="ECO:0000256" key="1">
    <source>
        <dbReference type="ARBA" id="ARBA00001974"/>
    </source>
</evidence>
<dbReference type="Proteomes" id="UP001217918">
    <property type="component" value="Unassembled WGS sequence"/>
</dbReference>
<keyword evidence="10 15" id="KW-1133">Transmembrane helix</keyword>
<reference evidence="17" key="1">
    <citation type="journal article" date="2023" name="Mol. Plant Microbe Interact.">
        <title>Elucidating the Obligate Nature and Biological Capacity of an Invasive Fungal Corn Pathogen.</title>
        <authorList>
            <person name="MacCready J.S."/>
            <person name="Roggenkamp E.M."/>
            <person name="Gdanetz K."/>
            <person name="Chilvers M.I."/>
        </authorList>
    </citation>
    <scope>NUCLEOTIDE SEQUENCE</scope>
    <source>
        <strain evidence="17">PM02</strain>
    </source>
</reference>
<dbReference type="GO" id="GO:0005783">
    <property type="term" value="C:endoplasmic reticulum"/>
    <property type="evidence" value="ECO:0007669"/>
    <property type="project" value="TreeGrafter"/>
</dbReference>
<dbReference type="InterPro" id="IPR018108">
    <property type="entry name" value="MCP_transmembrane"/>
</dbReference>
<dbReference type="InterPro" id="IPR040125">
    <property type="entry name" value="Squalene_monox"/>
</dbReference>
<dbReference type="FunFam" id="1.50.40.10:FF:000095">
    <property type="entry name" value="Mitochondrial carrier protein"/>
    <property type="match status" value="1"/>
</dbReference>
<evidence type="ECO:0000259" key="16">
    <source>
        <dbReference type="Pfam" id="PF08491"/>
    </source>
</evidence>
<keyword evidence="8" id="KW-0274">FAD</keyword>
<comment type="cofactor">
    <cofactor evidence="1">
        <name>FAD</name>
        <dbReference type="ChEBI" id="CHEBI:57692"/>
    </cofactor>
</comment>
<accession>A0AAD9HY84</accession>
<dbReference type="EMBL" id="JAQQPM010000001">
    <property type="protein sequence ID" value="KAK2067759.1"/>
    <property type="molecule type" value="Genomic_DNA"/>
</dbReference>
<evidence type="ECO:0000256" key="15">
    <source>
        <dbReference type="SAM" id="Phobius"/>
    </source>
</evidence>
<comment type="similarity">
    <text evidence="3">Belongs to the squalene monooxygenase family.</text>
</comment>
<evidence type="ECO:0000256" key="8">
    <source>
        <dbReference type="ARBA" id="ARBA00022827"/>
    </source>
</evidence>
<keyword evidence="7" id="KW-0496">Mitochondrion</keyword>
<evidence type="ECO:0000256" key="10">
    <source>
        <dbReference type="ARBA" id="ARBA00022989"/>
    </source>
</evidence>